<keyword evidence="3" id="KW-1185">Reference proteome</keyword>
<dbReference type="Proteomes" id="UP000029413">
    <property type="component" value="Chromosome 1"/>
</dbReference>
<dbReference type="AlphaFoldDB" id="A0AAN0RS97"/>
<evidence type="ECO:0000313" key="2">
    <source>
        <dbReference type="EMBL" id="AIO32801.1"/>
    </source>
</evidence>
<organism evidence="2 3">
    <name type="scientific">Burkholderia cenocepacia</name>
    <dbReference type="NCBI Taxonomy" id="95486"/>
    <lineage>
        <taxon>Bacteria</taxon>
        <taxon>Pseudomonadati</taxon>
        <taxon>Pseudomonadota</taxon>
        <taxon>Betaproteobacteria</taxon>
        <taxon>Burkholderiales</taxon>
        <taxon>Burkholderiaceae</taxon>
        <taxon>Burkholderia</taxon>
        <taxon>Burkholderia cepacia complex</taxon>
    </lineage>
</organism>
<protein>
    <submittedName>
        <fullName evidence="2">Uncharacterized protein</fullName>
    </submittedName>
</protein>
<evidence type="ECO:0000256" key="1">
    <source>
        <dbReference type="SAM" id="MobiDB-lite"/>
    </source>
</evidence>
<name>A0AAN0RS97_9BURK</name>
<evidence type="ECO:0000313" key="3">
    <source>
        <dbReference type="Proteomes" id="UP000029413"/>
    </source>
</evidence>
<feature type="region of interest" description="Disordered" evidence="1">
    <location>
        <begin position="43"/>
        <end position="111"/>
    </location>
</feature>
<dbReference type="KEGG" id="bcen:DM39_3034"/>
<reference evidence="2 3" key="1">
    <citation type="submission" date="2014-05" db="EMBL/GenBank/DDBJ databases">
        <authorList>
            <person name="Bishop-Lilly K.A."/>
            <person name="Broomall S.M."/>
            <person name="Chain P.S."/>
            <person name="Chertkov O."/>
            <person name="Coyne S.R."/>
            <person name="Daligault H.E."/>
            <person name="Davenport K.W."/>
            <person name="Erkkila T."/>
            <person name="Frey K.G."/>
            <person name="Gibbons H.S."/>
            <person name="Gu W."/>
            <person name="Jaissle J."/>
            <person name="Johnson S.L."/>
            <person name="Koroleva G.I."/>
            <person name="Ladner J.T."/>
            <person name="Lo C.-C."/>
            <person name="Minogue T.D."/>
            <person name="Munk C."/>
            <person name="Palacios G.F."/>
            <person name="Redden C.L."/>
            <person name="Rosenzweig C.N."/>
            <person name="Scholz M.B."/>
            <person name="Teshima H."/>
            <person name="Xu Y."/>
        </authorList>
    </citation>
    <scope>NUCLEOTIDE SEQUENCE [LARGE SCALE GENOMIC DNA]</scope>
    <source>
        <strain evidence="2 3">DDS 22E-1</strain>
    </source>
</reference>
<dbReference type="EMBL" id="CP007783">
    <property type="protein sequence ID" value="AIO32801.1"/>
    <property type="molecule type" value="Genomic_DNA"/>
</dbReference>
<feature type="compositionally biased region" description="Basic residues" evidence="1">
    <location>
        <begin position="98"/>
        <end position="109"/>
    </location>
</feature>
<accession>A0AAN0RS97</accession>
<sequence length="254" mass="29067">MRGAADDENPPLLHSRPDAHRRNAQRFEWLRRRDIHMRACVRRAIGKPRSSREMPVSPNRQNRLQPPDSPAASTLRAIAPRRSPSGCTGFRVSARAGYPHRRRSRRSIARPHDAIHVRESVTEEVSRAKRAVFVEIACPIYFARGPFPGCGLRFDAVPSRCRRCSVWQRRKRESASHRLCHRTGGAPRTVRPPSPSPRRTRSLLSPPAYRHAAATQRGGGMSVACRRHWLVGRRSVRGRLHGRCRPQGRMRRHR</sequence>
<proteinExistence type="predicted"/>
<gene>
    <name evidence="2" type="ORF">DM39_3034</name>
</gene>
<feature type="region of interest" description="Disordered" evidence="1">
    <location>
        <begin position="177"/>
        <end position="206"/>
    </location>
</feature>